<dbReference type="GO" id="GO:0140359">
    <property type="term" value="F:ABC-type transporter activity"/>
    <property type="evidence" value="ECO:0007669"/>
    <property type="project" value="InterPro"/>
</dbReference>
<evidence type="ECO:0000259" key="6">
    <source>
        <dbReference type="PROSITE" id="PS50929"/>
    </source>
</evidence>
<proteinExistence type="predicted"/>
<evidence type="ECO:0000256" key="3">
    <source>
        <dbReference type="ARBA" id="ARBA00022989"/>
    </source>
</evidence>
<feature type="domain" description="ABC transmembrane type-1" evidence="6">
    <location>
        <begin position="41"/>
        <end position="196"/>
    </location>
</feature>
<dbReference type="GO" id="GO:0005886">
    <property type="term" value="C:plasma membrane"/>
    <property type="evidence" value="ECO:0007669"/>
    <property type="project" value="UniProtKB-SubCell"/>
</dbReference>
<dbReference type="OrthoDB" id="262142at2"/>
<dbReference type="eggNOG" id="COG1132">
    <property type="taxonomic scope" value="Bacteria"/>
</dbReference>
<organism evidence="7 8">
    <name type="scientific">Rubinisphaera brasiliensis (strain ATCC 49424 / DSM 5305 / JCM 21570 / IAM 15109 / NBRC 103401 / IFAM 1448)</name>
    <name type="common">Planctomyces brasiliensis</name>
    <dbReference type="NCBI Taxonomy" id="756272"/>
    <lineage>
        <taxon>Bacteria</taxon>
        <taxon>Pseudomonadati</taxon>
        <taxon>Planctomycetota</taxon>
        <taxon>Planctomycetia</taxon>
        <taxon>Planctomycetales</taxon>
        <taxon>Planctomycetaceae</taxon>
        <taxon>Rubinisphaera</taxon>
    </lineage>
</organism>
<evidence type="ECO:0000313" key="7">
    <source>
        <dbReference type="EMBL" id="ADY61201.1"/>
    </source>
</evidence>
<protein>
    <recommendedName>
        <fullName evidence="6">ABC transmembrane type-1 domain-containing protein</fullName>
    </recommendedName>
</protein>
<dbReference type="HOGENOM" id="CLU_081577_0_0_0"/>
<comment type="subcellular location">
    <subcellularLocation>
        <location evidence="1">Cell membrane</location>
        <topology evidence="1">Multi-pass membrane protein</topology>
    </subcellularLocation>
</comment>
<keyword evidence="8" id="KW-1185">Reference proteome</keyword>
<gene>
    <name evidence="7" type="ordered locus">Plabr_3604</name>
</gene>
<dbReference type="PROSITE" id="PS50929">
    <property type="entry name" value="ABC_TM1F"/>
    <property type="match status" value="1"/>
</dbReference>
<dbReference type="Proteomes" id="UP000006860">
    <property type="component" value="Chromosome"/>
</dbReference>
<dbReference type="RefSeq" id="WP_013629920.1">
    <property type="nucleotide sequence ID" value="NC_015174.1"/>
</dbReference>
<evidence type="ECO:0000313" key="8">
    <source>
        <dbReference type="Proteomes" id="UP000006860"/>
    </source>
</evidence>
<dbReference type="InterPro" id="IPR036640">
    <property type="entry name" value="ABC1_TM_sf"/>
</dbReference>
<dbReference type="InterPro" id="IPR011527">
    <property type="entry name" value="ABC1_TM_dom"/>
</dbReference>
<sequence>MSTAEVTIPLGPPVASPKASAGRELANLWRTHFWALGFTYLLLIVENGLRLMQPFLLGWAVNDLLQKSSTGLWMFVVGHVAMMIVQFGRQLYDTRVFSRMYARRVSHLVISQRSAGVPTSRIAARAGLSRQFITFMEQQIPRLVTAVFSCVGGVAMLLFYNAWLVLACLLLAIPVAILNIFFARSLKRVSRDLHDRWEDEVEQIRDGSDDQIRSHYAHLSNCWVRMSDLEARTTGISEIFIVTLLGWSLIQVCGLPEVLPGDIFAVFRYLMMFVVGIDTVPRLVEQLARLRDISGRL</sequence>
<dbReference type="Pfam" id="PF13748">
    <property type="entry name" value="ABC_membrane_3"/>
    <property type="match status" value="1"/>
</dbReference>
<evidence type="ECO:0000256" key="1">
    <source>
        <dbReference type="ARBA" id="ARBA00004651"/>
    </source>
</evidence>
<dbReference type="KEGG" id="pbs:Plabr_3604"/>
<feature type="transmembrane region" description="Helical" evidence="5">
    <location>
        <begin position="140"/>
        <end position="158"/>
    </location>
</feature>
<feature type="transmembrane region" description="Helical" evidence="5">
    <location>
        <begin position="72"/>
        <end position="92"/>
    </location>
</feature>
<evidence type="ECO:0000256" key="4">
    <source>
        <dbReference type="ARBA" id="ARBA00023136"/>
    </source>
</evidence>
<dbReference type="EMBL" id="CP002546">
    <property type="protein sequence ID" value="ADY61201.1"/>
    <property type="molecule type" value="Genomic_DNA"/>
</dbReference>
<dbReference type="STRING" id="756272.Plabr_3604"/>
<feature type="transmembrane region" description="Helical" evidence="5">
    <location>
        <begin position="164"/>
        <end position="183"/>
    </location>
</feature>
<keyword evidence="4 5" id="KW-0472">Membrane</keyword>
<name>F0SQ24_RUBBR</name>
<feature type="transmembrane region" description="Helical" evidence="5">
    <location>
        <begin position="33"/>
        <end position="52"/>
    </location>
</feature>
<dbReference type="SUPFAM" id="SSF90123">
    <property type="entry name" value="ABC transporter transmembrane region"/>
    <property type="match status" value="1"/>
</dbReference>
<keyword evidence="2 5" id="KW-0812">Transmembrane</keyword>
<dbReference type="AlphaFoldDB" id="F0SQ24"/>
<evidence type="ECO:0000256" key="2">
    <source>
        <dbReference type="ARBA" id="ARBA00022692"/>
    </source>
</evidence>
<dbReference type="GO" id="GO:0005524">
    <property type="term" value="F:ATP binding"/>
    <property type="evidence" value="ECO:0007669"/>
    <property type="project" value="InterPro"/>
</dbReference>
<keyword evidence="3 5" id="KW-1133">Transmembrane helix</keyword>
<accession>F0SQ24</accession>
<evidence type="ECO:0000256" key="5">
    <source>
        <dbReference type="SAM" id="Phobius"/>
    </source>
</evidence>
<dbReference type="Gene3D" id="1.20.1560.10">
    <property type="entry name" value="ABC transporter type 1, transmembrane domain"/>
    <property type="match status" value="1"/>
</dbReference>
<reference evidence="8" key="1">
    <citation type="submission" date="2011-02" db="EMBL/GenBank/DDBJ databases">
        <title>The complete genome of Planctomyces brasiliensis DSM 5305.</title>
        <authorList>
            <person name="Lucas S."/>
            <person name="Copeland A."/>
            <person name="Lapidus A."/>
            <person name="Bruce D."/>
            <person name="Goodwin L."/>
            <person name="Pitluck S."/>
            <person name="Kyrpides N."/>
            <person name="Mavromatis K."/>
            <person name="Pagani I."/>
            <person name="Ivanova N."/>
            <person name="Ovchinnikova G."/>
            <person name="Lu M."/>
            <person name="Detter J.C."/>
            <person name="Han C."/>
            <person name="Land M."/>
            <person name="Hauser L."/>
            <person name="Markowitz V."/>
            <person name="Cheng J.-F."/>
            <person name="Hugenholtz P."/>
            <person name="Woyke T."/>
            <person name="Wu D."/>
            <person name="Tindall B."/>
            <person name="Pomrenke H.G."/>
            <person name="Brambilla E."/>
            <person name="Klenk H.-P."/>
            <person name="Eisen J.A."/>
        </authorList>
    </citation>
    <scope>NUCLEOTIDE SEQUENCE [LARGE SCALE GENOMIC DNA]</scope>
    <source>
        <strain evidence="8">ATCC 49424 / DSM 5305 / JCM 21570 / NBRC 103401 / IFAM 1448</strain>
    </source>
</reference>